<dbReference type="GO" id="GO:0046872">
    <property type="term" value="F:metal ion binding"/>
    <property type="evidence" value="ECO:0007669"/>
    <property type="project" value="UniProtKB-KW"/>
</dbReference>
<dbReference type="GO" id="GO:0016301">
    <property type="term" value="F:kinase activity"/>
    <property type="evidence" value="ECO:0007669"/>
    <property type="project" value="UniProtKB-KW"/>
</dbReference>
<dbReference type="Proteomes" id="UP000544090">
    <property type="component" value="Unassembled WGS sequence"/>
</dbReference>
<dbReference type="PANTHER" id="PTHR42742:SF3">
    <property type="entry name" value="FRUCTOKINASE"/>
    <property type="match status" value="1"/>
</dbReference>
<dbReference type="Pfam" id="PF21621">
    <property type="entry name" value="MPI_cupin_dom"/>
    <property type="match status" value="1"/>
</dbReference>
<accession>A0A7X6K663</accession>
<protein>
    <recommendedName>
        <fullName evidence="3">Phosphohexomutase</fullName>
    </recommendedName>
    <alternativeName>
        <fullName evidence="4">Phosphomannose isomerase</fullName>
    </alternativeName>
</protein>
<comment type="caution">
    <text evidence="6">The sequence shown here is derived from an EMBL/GenBank/DDBJ whole genome shotgun (WGS) entry which is preliminary data.</text>
</comment>
<dbReference type="InterPro" id="IPR049071">
    <property type="entry name" value="MPI_cupin_dom"/>
</dbReference>
<dbReference type="SUPFAM" id="SSF51182">
    <property type="entry name" value="RmlC-like cupins"/>
    <property type="match status" value="1"/>
</dbReference>
<dbReference type="Gene3D" id="2.60.120.10">
    <property type="entry name" value="Jelly Rolls"/>
    <property type="match status" value="2"/>
</dbReference>
<dbReference type="EMBL" id="JAAZSQ010000005">
    <property type="protein sequence ID" value="NKX54458.1"/>
    <property type="molecule type" value="Genomic_DNA"/>
</dbReference>
<dbReference type="InterPro" id="IPR011051">
    <property type="entry name" value="RmlC_Cupin_sf"/>
</dbReference>
<evidence type="ECO:0000256" key="3">
    <source>
        <dbReference type="ARBA" id="ARBA00029741"/>
    </source>
</evidence>
<dbReference type="InterPro" id="IPR014710">
    <property type="entry name" value="RmlC-like_jellyroll"/>
</dbReference>
<dbReference type="CDD" id="cd07010">
    <property type="entry name" value="cupin_PMI_type_I_N_bac"/>
    <property type="match status" value="1"/>
</dbReference>
<organism evidence="6 7">
    <name type="scientific">Arthrobacter mobilis</name>
    <dbReference type="NCBI Taxonomy" id="2724944"/>
    <lineage>
        <taxon>Bacteria</taxon>
        <taxon>Bacillati</taxon>
        <taxon>Actinomycetota</taxon>
        <taxon>Actinomycetes</taxon>
        <taxon>Micrococcales</taxon>
        <taxon>Micrococcaceae</taxon>
        <taxon>Arthrobacter</taxon>
    </lineage>
</organism>
<gene>
    <name evidence="6" type="ORF">HGG74_07855</name>
</gene>
<evidence type="ECO:0000256" key="1">
    <source>
        <dbReference type="ARBA" id="ARBA00022723"/>
    </source>
</evidence>
<dbReference type="InterPro" id="IPR051804">
    <property type="entry name" value="Carb_Metab_Reg_Kinase/Isom"/>
</dbReference>
<sequence length="331" mass="35153">MAEPVYLRSNQPPDRFYQGGAKIRELRGEAAPGDRVPEDWIASTTTLFGEAETGLSRLPDGRRFVDVVNADPEAWLGPDHVAAYGPDTKLLVKLLDAGQRLPVHLHPGQPFAHAHLDRRHGKAEAWYILDGGPVHLGFNRDVDRAELDAWVAGQDVDAMLEAMHTVDVVPGDSVYVPPGLPHAIGAGVFIVEVQEPEDLSILLEWKGFAIDGAAQGHLGLGFATALEATDLRGWPADEIGQLVIRQGLGAGTLADLSKEYFRAERLDISAAAELDAGFSILVVIDGAGTLTPANSAASPLAKGDTVAVPFAAGNLKVGGSLSLVRCRPPQP</sequence>
<evidence type="ECO:0000313" key="7">
    <source>
        <dbReference type="Proteomes" id="UP000544090"/>
    </source>
</evidence>
<reference evidence="6 7" key="1">
    <citation type="submission" date="2020-04" db="EMBL/GenBank/DDBJ databases">
        <title>Arthrobacter sp. nov.</title>
        <authorList>
            <person name="Liu S."/>
        </authorList>
    </citation>
    <scope>NUCLEOTIDE SEQUENCE [LARGE SCALE GENOMIC DNA]</scope>
    <source>
        <strain evidence="6 7">E918</strain>
    </source>
</reference>
<dbReference type="AlphaFoldDB" id="A0A7X6K663"/>
<proteinExistence type="predicted"/>
<feature type="domain" description="Mannose-6-phosphate isomerase cupin" evidence="5">
    <location>
        <begin position="258"/>
        <end position="326"/>
    </location>
</feature>
<keyword evidence="6" id="KW-0418">Kinase</keyword>
<evidence type="ECO:0000256" key="2">
    <source>
        <dbReference type="ARBA" id="ARBA00022833"/>
    </source>
</evidence>
<name>A0A7X6K663_9MICC</name>
<dbReference type="RefSeq" id="WP_168485792.1">
    <property type="nucleotide sequence ID" value="NZ_JAAZSQ010000005.1"/>
</dbReference>
<evidence type="ECO:0000256" key="4">
    <source>
        <dbReference type="ARBA" id="ARBA00030762"/>
    </source>
</evidence>
<evidence type="ECO:0000259" key="5">
    <source>
        <dbReference type="Pfam" id="PF21621"/>
    </source>
</evidence>
<keyword evidence="6" id="KW-0808">Transferase</keyword>
<keyword evidence="2" id="KW-0862">Zinc</keyword>
<dbReference type="PANTHER" id="PTHR42742">
    <property type="entry name" value="TRANSCRIPTIONAL REPRESSOR MPRA"/>
    <property type="match status" value="1"/>
</dbReference>
<keyword evidence="7" id="KW-1185">Reference proteome</keyword>
<keyword evidence="1" id="KW-0479">Metal-binding</keyword>
<evidence type="ECO:0000313" key="6">
    <source>
        <dbReference type="EMBL" id="NKX54458.1"/>
    </source>
</evidence>